<evidence type="ECO:0000259" key="1">
    <source>
        <dbReference type="Pfam" id="PF17033"/>
    </source>
</evidence>
<feature type="domain" description="D,L-carboxypeptidase peptidase" evidence="1">
    <location>
        <begin position="36"/>
        <end position="268"/>
    </location>
</feature>
<dbReference type="CDD" id="cd06243">
    <property type="entry name" value="M14_CP_Csd4-like"/>
    <property type="match status" value="1"/>
</dbReference>
<protein>
    <submittedName>
        <fullName evidence="3">Deacylase</fullName>
    </submittedName>
</protein>
<dbReference type="Gene3D" id="3.40.630.10">
    <property type="entry name" value="Zn peptidases"/>
    <property type="match status" value="1"/>
</dbReference>
<reference evidence="3 4" key="1">
    <citation type="submission" date="2017-09" db="EMBL/GenBank/DDBJ databases">
        <title>Genomics of the genus Arcobacter.</title>
        <authorList>
            <person name="Perez-Cataluna A."/>
            <person name="Figueras M.J."/>
            <person name="Salas-Masso N."/>
        </authorList>
    </citation>
    <scope>NUCLEOTIDE SEQUENCE [LARGE SCALE GENOMIC DNA]</scope>
    <source>
        <strain evidence="3 4">DSM 18005</strain>
    </source>
</reference>
<organism evidence="3 4">
    <name type="scientific">Malaciobacter halophilus</name>
    <dbReference type="NCBI Taxonomy" id="197482"/>
    <lineage>
        <taxon>Bacteria</taxon>
        <taxon>Pseudomonadati</taxon>
        <taxon>Campylobacterota</taxon>
        <taxon>Epsilonproteobacteria</taxon>
        <taxon>Campylobacterales</taxon>
        <taxon>Arcobacteraceae</taxon>
        <taxon>Malaciobacter</taxon>
    </lineage>
</organism>
<dbReference type="OrthoDB" id="10830at2"/>
<name>A0A2N1J0D4_9BACT</name>
<dbReference type="InterPro" id="IPR031489">
    <property type="entry name" value="Peptidase_M99"/>
</dbReference>
<evidence type="ECO:0000313" key="4">
    <source>
        <dbReference type="Proteomes" id="UP000233248"/>
    </source>
</evidence>
<dbReference type="AlphaFoldDB" id="A0A2N1J0D4"/>
<gene>
    <name evidence="3" type="ORF">CP960_11505</name>
</gene>
<keyword evidence="4" id="KW-1185">Reference proteome</keyword>
<comment type="caution">
    <text evidence="3">The sequence shown here is derived from an EMBL/GenBank/DDBJ whole genome shotgun (WGS) entry which is preliminary data.</text>
</comment>
<dbReference type="Pfam" id="PF17129">
    <property type="entry name" value="Peptidase_M99_C"/>
    <property type="match status" value="1"/>
</dbReference>
<dbReference type="RefSeq" id="WP_101185639.1">
    <property type="nucleotide sequence ID" value="NZ_CP031218.1"/>
</dbReference>
<accession>A0A2N1J0D4</accession>
<dbReference type="Proteomes" id="UP000233248">
    <property type="component" value="Unassembled WGS sequence"/>
</dbReference>
<dbReference type="EMBL" id="NXIF01000046">
    <property type="protein sequence ID" value="PKI80002.1"/>
    <property type="molecule type" value="Genomic_DNA"/>
</dbReference>
<dbReference type="KEGG" id="ahs:AHALO_2651"/>
<proteinExistence type="predicted"/>
<sequence>MNLGILRLFSLIILLTTLVSANVKDFDFDLIKKGQEDQNTLLIVGGIQGDEPGGFMAASLIATHYKIKKGSVWIVPNLNFYSIIKRSRGPYGDMNRKFARIPNSDPDFSAVQRIKKYISNEKVKLILNLHDGSGFYRKKHINNSFSPNRWGQSAIIDQAKLDIKTYGNLEEISKQVCKHVNSKLIRKRDIYHVKNTKTRLGDKEMEKTLTYYAINNGKAAFGNEASKQLPLHERTYYHLLAIEKYMDIMGIEFERTFKLEPMALKDVIDNDISISFYNNKVTLPLGEIRNFVGYFPISKDGSLEFIPSNPLMTVIKTGDLYSIHYGNRRVARLLPDYFDIDKEEKKVQMSIDGKEQEIEMGSIVNVQNDFLVKPKENIRVNIIGYVNKSKSNESGLKVRKDEIMKRFSLDKKGKIYRVEFYKEDKFSGMILVKFDNNDLSMVLNNY</sequence>
<evidence type="ECO:0000313" key="3">
    <source>
        <dbReference type="EMBL" id="PKI80002.1"/>
    </source>
</evidence>
<dbReference type="Pfam" id="PF17033">
    <property type="entry name" value="Peptidase_M99"/>
    <property type="match status" value="1"/>
</dbReference>
<dbReference type="InterPro" id="IPR033397">
    <property type="entry name" value="Metallo_peptidase_C"/>
</dbReference>
<dbReference type="SUPFAM" id="SSF53187">
    <property type="entry name" value="Zn-dependent exopeptidases"/>
    <property type="match status" value="1"/>
</dbReference>
<feature type="domain" description="Metallo-carboxypeptidase C-terminal" evidence="2">
    <location>
        <begin position="341"/>
        <end position="434"/>
    </location>
</feature>
<evidence type="ECO:0000259" key="2">
    <source>
        <dbReference type="Pfam" id="PF17129"/>
    </source>
</evidence>